<keyword evidence="2" id="KW-1185">Reference proteome</keyword>
<dbReference type="OrthoDB" id="650889at2759"/>
<comment type="caution">
    <text evidence="1">The sequence shown here is derived from an EMBL/GenBank/DDBJ whole genome shotgun (WGS) entry which is preliminary data.</text>
</comment>
<reference evidence="1" key="1">
    <citation type="submission" date="2020-07" db="EMBL/GenBank/DDBJ databases">
        <title>Genome sequence and genetic diversity analysis of an under-domesticated orphan crop, white fonio (Digitaria exilis).</title>
        <authorList>
            <person name="Bennetzen J.L."/>
            <person name="Chen S."/>
            <person name="Ma X."/>
            <person name="Wang X."/>
            <person name="Yssel A.E.J."/>
            <person name="Chaluvadi S.R."/>
            <person name="Johnson M."/>
            <person name="Gangashetty P."/>
            <person name="Hamidou F."/>
            <person name="Sanogo M.D."/>
            <person name="Zwaenepoel A."/>
            <person name="Wallace J."/>
            <person name="Van De Peer Y."/>
            <person name="Van Deynze A."/>
        </authorList>
    </citation>
    <scope>NUCLEOTIDE SEQUENCE</scope>
    <source>
        <tissue evidence="1">Leaves</tissue>
    </source>
</reference>
<dbReference type="EMBL" id="JACEFO010002121">
    <property type="protein sequence ID" value="KAF8680633.1"/>
    <property type="molecule type" value="Genomic_DNA"/>
</dbReference>
<gene>
    <name evidence="1" type="ORF">HU200_045662</name>
</gene>
<dbReference type="Proteomes" id="UP000636709">
    <property type="component" value="Unassembled WGS sequence"/>
</dbReference>
<name>A0A835B0K8_9POAL</name>
<evidence type="ECO:0000313" key="1">
    <source>
        <dbReference type="EMBL" id="KAF8680633.1"/>
    </source>
</evidence>
<protein>
    <submittedName>
        <fullName evidence="1">Uncharacterized protein</fullName>
    </submittedName>
</protein>
<dbReference type="AlphaFoldDB" id="A0A835B0K8"/>
<sequence length="52" mass="6156">MVRDIKGPVRNDMDYDRCHACSESIKHPRGDQFIAGHNRTRMPYFSVFRTEN</sequence>
<evidence type="ECO:0000313" key="2">
    <source>
        <dbReference type="Proteomes" id="UP000636709"/>
    </source>
</evidence>
<accession>A0A835B0K8</accession>
<proteinExistence type="predicted"/>
<organism evidence="1 2">
    <name type="scientific">Digitaria exilis</name>
    <dbReference type="NCBI Taxonomy" id="1010633"/>
    <lineage>
        <taxon>Eukaryota</taxon>
        <taxon>Viridiplantae</taxon>
        <taxon>Streptophyta</taxon>
        <taxon>Embryophyta</taxon>
        <taxon>Tracheophyta</taxon>
        <taxon>Spermatophyta</taxon>
        <taxon>Magnoliopsida</taxon>
        <taxon>Liliopsida</taxon>
        <taxon>Poales</taxon>
        <taxon>Poaceae</taxon>
        <taxon>PACMAD clade</taxon>
        <taxon>Panicoideae</taxon>
        <taxon>Panicodae</taxon>
        <taxon>Paniceae</taxon>
        <taxon>Anthephorinae</taxon>
        <taxon>Digitaria</taxon>
    </lineage>
</organism>